<dbReference type="GO" id="GO:0000902">
    <property type="term" value="P:cell morphogenesis"/>
    <property type="evidence" value="ECO:0007669"/>
    <property type="project" value="InterPro"/>
</dbReference>
<dbReference type="RefSeq" id="WP_258734864.1">
    <property type="nucleotide sequence ID" value="NZ_JANTHZ010000014.1"/>
</dbReference>
<dbReference type="InterPro" id="IPR036145">
    <property type="entry name" value="MinC_C_sf"/>
</dbReference>
<dbReference type="PANTHER" id="PTHR34108:SF1">
    <property type="entry name" value="SEPTUM SITE-DETERMINING PROTEIN MINC"/>
    <property type="match status" value="1"/>
</dbReference>
<evidence type="ECO:0000256" key="1">
    <source>
        <dbReference type="ARBA" id="ARBA00006291"/>
    </source>
</evidence>
<dbReference type="HAMAP" id="MF_00267">
    <property type="entry name" value="MinC"/>
    <property type="match status" value="1"/>
</dbReference>
<dbReference type="InterPro" id="IPR005526">
    <property type="entry name" value="Septum_form_inhib_MinC_C"/>
</dbReference>
<sequence length="239" mass="25284">MNAVSQTGPSIRFRGRSFMALTLVADTPLQPWLADFDVWVQRSPGFFTGRTVVLDFADTAQSKADVERWIGELAARGVRLTGLEGVRPSLVDASMPPVLRGGRDSSIPVAEAAAAAEVATPAPAEPRKPATPVNMLVERRIRSGQSLMCLEGDVTIIGSVGAGAEIIAGGSIHVYGTLAGRAIAGATFGAESQIFCTRLEAELLAVDGIYRTAEDIDDAFRGKAVRVWTADDTLRMAAL</sequence>
<evidence type="ECO:0000256" key="3">
    <source>
        <dbReference type="ARBA" id="ARBA00023210"/>
    </source>
</evidence>
<dbReference type="Gene3D" id="2.160.20.70">
    <property type="match status" value="1"/>
</dbReference>
<evidence type="ECO:0000256" key="5">
    <source>
        <dbReference type="ARBA" id="ARBA00025606"/>
    </source>
</evidence>
<comment type="function">
    <text evidence="5 6">Cell division inhibitor that blocks the formation of polar Z ring septums. Rapidly oscillates between the poles of the cell to destabilize FtsZ filaments that have formed before they mature into polar Z rings. Prevents FtsZ polymerization.</text>
</comment>
<organism evidence="8 9">
    <name type="scientific">Ancylobacter mangrovi</name>
    <dbReference type="NCBI Taxonomy" id="2972472"/>
    <lineage>
        <taxon>Bacteria</taxon>
        <taxon>Pseudomonadati</taxon>
        <taxon>Pseudomonadota</taxon>
        <taxon>Alphaproteobacteria</taxon>
        <taxon>Hyphomicrobiales</taxon>
        <taxon>Xanthobacteraceae</taxon>
        <taxon>Ancylobacter</taxon>
    </lineage>
</organism>
<keyword evidence="4 6" id="KW-0131">Cell cycle</keyword>
<feature type="domain" description="Septum formation inhibitor MinC C-terminal" evidence="7">
    <location>
        <begin position="137"/>
        <end position="235"/>
    </location>
</feature>
<evidence type="ECO:0000313" key="8">
    <source>
        <dbReference type="EMBL" id="MCS0497712.1"/>
    </source>
</evidence>
<dbReference type="AlphaFoldDB" id="A0A9X2PFD1"/>
<accession>A0A9X2PFD1</accession>
<comment type="subunit">
    <text evidence="6">Interacts with MinD and FtsZ.</text>
</comment>
<dbReference type="Gene3D" id="3.30.70.260">
    <property type="match status" value="1"/>
</dbReference>
<evidence type="ECO:0000259" key="7">
    <source>
        <dbReference type="Pfam" id="PF03775"/>
    </source>
</evidence>
<dbReference type="InterPro" id="IPR013033">
    <property type="entry name" value="MinC"/>
</dbReference>
<evidence type="ECO:0000313" key="9">
    <source>
        <dbReference type="Proteomes" id="UP001151088"/>
    </source>
</evidence>
<comment type="similarity">
    <text evidence="1 6">Belongs to the MinC family.</text>
</comment>
<reference evidence="8" key="1">
    <citation type="submission" date="2022-08" db="EMBL/GenBank/DDBJ databases">
        <authorList>
            <person name="Li F."/>
        </authorList>
    </citation>
    <scope>NUCLEOTIDE SEQUENCE</scope>
    <source>
        <strain evidence="8">MQZ15Z-1</strain>
    </source>
</reference>
<proteinExistence type="inferred from homology"/>
<keyword evidence="9" id="KW-1185">Reference proteome</keyword>
<name>A0A9X2PFD1_9HYPH</name>
<evidence type="ECO:0000256" key="4">
    <source>
        <dbReference type="ARBA" id="ARBA00023306"/>
    </source>
</evidence>
<keyword evidence="2 6" id="KW-0132">Cell division</keyword>
<dbReference type="EMBL" id="JANTHZ010000014">
    <property type="protein sequence ID" value="MCS0497712.1"/>
    <property type="molecule type" value="Genomic_DNA"/>
</dbReference>
<dbReference type="PANTHER" id="PTHR34108">
    <property type="entry name" value="SEPTUM SITE-DETERMINING PROTEIN MINC"/>
    <property type="match status" value="1"/>
</dbReference>
<evidence type="ECO:0000256" key="6">
    <source>
        <dbReference type="HAMAP-Rule" id="MF_00267"/>
    </source>
</evidence>
<gene>
    <name evidence="6 8" type="primary">minC</name>
    <name evidence="8" type="ORF">NVS89_21700</name>
</gene>
<protein>
    <recommendedName>
        <fullName evidence="6">Probable septum site-determining protein MinC</fullName>
    </recommendedName>
</protein>
<dbReference type="GO" id="GO:0000917">
    <property type="term" value="P:division septum assembly"/>
    <property type="evidence" value="ECO:0007669"/>
    <property type="project" value="UniProtKB-KW"/>
</dbReference>
<evidence type="ECO:0000256" key="2">
    <source>
        <dbReference type="ARBA" id="ARBA00022618"/>
    </source>
</evidence>
<dbReference type="Pfam" id="PF03775">
    <property type="entry name" value="MinC_C"/>
    <property type="match status" value="1"/>
</dbReference>
<dbReference type="InterPro" id="IPR016098">
    <property type="entry name" value="CAP/MinC_C"/>
</dbReference>
<keyword evidence="3 6" id="KW-0717">Septation</keyword>
<dbReference type="GO" id="GO:1901891">
    <property type="term" value="P:regulation of cell septum assembly"/>
    <property type="evidence" value="ECO:0007669"/>
    <property type="project" value="InterPro"/>
</dbReference>
<dbReference type="SUPFAM" id="SSF63848">
    <property type="entry name" value="Cell-division inhibitor MinC, C-terminal domain"/>
    <property type="match status" value="1"/>
</dbReference>
<dbReference type="Proteomes" id="UP001151088">
    <property type="component" value="Unassembled WGS sequence"/>
</dbReference>
<dbReference type="NCBIfam" id="TIGR01222">
    <property type="entry name" value="minC"/>
    <property type="match status" value="1"/>
</dbReference>
<comment type="caution">
    <text evidence="8">The sequence shown here is derived from an EMBL/GenBank/DDBJ whole genome shotgun (WGS) entry which is preliminary data.</text>
</comment>